<dbReference type="PANTHER" id="PTHR48228">
    <property type="entry name" value="SUCCINYL-COA--D-CITRAMALATE COA-TRANSFERASE"/>
    <property type="match status" value="1"/>
</dbReference>
<dbReference type="PANTHER" id="PTHR48228:SF5">
    <property type="entry name" value="ALPHA-METHYLACYL-COA RACEMASE"/>
    <property type="match status" value="1"/>
</dbReference>
<reference evidence="3" key="1">
    <citation type="journal article" date="2023" name="Arch. Microbiol.">
        <title>Desulfoferula mesophilus gen. nov. sp. nov., a mesophilic sulfate-reducing bacterium isolated from a brackish lake sediment.</title>
        <authorList>
            <person name="Watanabe T."/>
            <person name="Yabe T."/>
            <person name="Tsuji J.M."/>
            <person name="Fukui M."/>
        </authorList>
    </citation>
    <scope>NUCLEOTIDE SEQUENCE [LARGE SCALE GENOMIC DNA]</scope>
    <source>
        <strain evidence="3">12FAK</strain>
    </source>
</reference>
<accession>A0AAU9EIP8</accession>
<protein>
    <submittedName>
        <fullName evidence="2">CoA transferase</fullName>
    </submittedName>
</protein>
<dbReference type="SUPFAM" id="SSF89796">
    <property type="entry name" value="CoA-transferase family III (CaiB/BaiF)"/>
    <property type="match status" value="1"/>
</dbReference>
<dbReference type="AlphaFoldDB" id="A0AAU9EIP8"/>
<sequence>MERALQGLKVLDLSMNLPGPYMTWLLASLGAEVLKVENPQGGDFGRSMGASPEAARLSFDSVNRNKKSLALNLKHVAGREIFLRMLDDYDVVVEGFRPGTMNKLGLGWPELSARQPRLIQVSISGYGQSGPYRLRAGHDVNYLALCGVLAMGGSREDELAIAGVQIADVAGGSLMALSGLMAAVVQRQRTGQGQLVDVAMFDGALSMATKLLARVQAGADEPAPRGMTLNGRYPCYNVYRTSDDGFMSLGALEPKFWQGFCQALERPDLEAGQFGGADVIDEVQAIFASRTCEQWEKFFKNHDVCCEPVLSLEEAVQRPLVAARGMLSKDDQGREFLNSPFKLSASPPLPEGPSPRLGQHSREVLLGLGMSPENIEKLVAEGTLGIGP</sequence>
<dbReference type="KEGG" id="dmp:FAK_40470"/>
<proteinExistence type="predicted"/>
<organism evidence="2 3">
    <name type="scientific">Desulfoferula mesophila</name>
    <dbReference type="NCBI Taxonomy" id="3058419"/>
    <lineage>
        <taxon>Bacteria</taxon>
        <taxon>Pseudomonadati</taxon>
        <taxon>Thermodesulfobacteriota</taxon>
        <taxon>Desulfarculia</taxon>
        <taxon>Desulfarculales</taxon>
        <taxon>Desulfarculaceae</taxon>
        <taxon>Desulfoferula</taxon>
    </lineage>
</organism>
<dbReference type="Gene3D" id="3.30.1540.10">
    <property type="entry name" value="formyl-coa transferase, domain 3"/>
    <property type="match status" value="1"/>
</dbReference>
<dbReference type="InterPro" id="IPR023606">
    <property type="entry name" value="CoA-Trfase_III_dom_1_sf"/>
</dbReference>
<evidence type="ECO:0000313" key="2">
    <source>
        <dbReference type="EMBL" id="BEQ16981.1"/>
    </source>
</evidence>
<name>A0AAU9EIP8_9BACT</name>
<dbReference type="InterPro" id="IPR050509">
    <property type="entry name" value="CoA-transferase_III"/>
</dbReference>
<keyword evidence="3" id="KW-1185">Reference proteome</keyword>
<dbReference type="InterPro" id="IPR003673">
    <property type="entry name" value="CoA-Trfase_fam_III"/>
</dbReference>
<dbReference type="RefSeq" id="WP_338603584.1">
    <property type="nucleotide sequence ID" value="NZ_AP028679.1"/>
</dbReference>
<dbReference type="EMBL" id="AP028679">
    <property type="protein sequence ID" value="BEQ16981.1"/>
    <property type="molecule type" value="Genomic_DNA"/>
</dbReference>
<feature type="region of interest" description="Disordered" evidence="1">
    <location>
        <begin position="339"/>
        <end position="360"/>
    </location>
</feature>
<evidence type="ECO:0000256" key="1">
    <source>
        <dbReference type="SAM" id="MobiDB-lite"/>
    </source>
</evidence>
<dbReference type="GO" id="GO:0016740">
    <property type="term" value="F:transferase activity"/>
    <property type="evidence" value="ECO:0007669"/>
    <property type="project" value="UniProtKB-KW"/>
</dbReference>
<keyword evidence="2" id="KW-0808">Transferase</keyword>
<dbReference type="Pfam" id="PF02515">
    <property type="entry name" value="CoA_transf_3"/>
    <property type="match status" value="1"/>
</dbReference>
<dbReference type="InterPro" id="IPR044855">
    <property type="entry name" value="CoA-Trfase_III_dom3_sf"/>
</dbReference>
<dbReference type="Gene3D" id="3.40.50.10540">
    <property type="entry name" value="Crotonobetainyl-coa:carnitine coa-transferase, domain 1"/>
    <property type="match status" value="1"/>
</dbReference>
<dbReference type="Proteomes" id="UP001366166">
    <property type="component" value="Chromosome"/>
</dbReference>
<gene>
    <name evidence="2" type="ORF">FAK_40470</name>
</gene>
<evidence type="ECO:0000313" key="3">
    <source>
        <dbReference type="Proteomes" id="UP001366166"/>
    </source>
</evidence>